<dbReference type="InterPro" id="IPR011852">
    <property type="entry name" value="TRAP_TAXI"/>
</dbReference>
<gene>
    <name evidence="2" type="ORF">ABID43_000568</name>
</gene>
<dbReference type="Pfam" id="PF16868">
    <property type="entry name" value="NMT1_3"/>
    <property type="match status" value="1"/>
</dbReference>
<keyword evidence="2" id="KW-0675">Receptor</keyword>
<dbReference type="PANTHER" id="PTHR42941:SF1">
    <property type="entry name" value="SLL1037 PROTEIN"/>
    <property type="match status" value="1"/>
</dbReference>
<dbReference type="Gene3D" id="3.40.190.10">
    <property type="entry name" value="Periplasmic binding protein-like II"/>
    <property type="match status" value="2"/>
</dbReference>
<dbReference type="NCBIfam" id="TIGR02122">
    <property type="entry name" value="TRAP_TAXI"/>
    <property type="match status" value="1"/>
</dbReference>
<evidence type="ECO:0000313" key="3">
    <source>
        <dbReference type="Proteomes" id="UP001549145"/>
    </source>
</evidence>
<dbReference type="Proteomes" id="UP001549145">
    <property type="component" value="Unassembled WGS sequence"/>
</dbReference>
<protein>
    <submittedName>
        <fullName evidence="2">TRAP transporter TAXI family solute receptor</fullName>
    </submittedName>
</protein>
<accession>A0ABV2L086</accession>
<reference evidence="2 3" key="1">
    <citation type="submission" date="2024-06" db="EMBL/GenBank/DDBJ databases">
        <title>Genomic Encyclopedia of Type Strains, Phase IV (KMG-IV): sequencing the most valuable type-strain genomes for metagenomic binning, comparative biology and taxonomic classification.</title>
        <authorList>
            <person name="Goeker M."/>
        </authorList>
    </citation>
    <scope>NUCLEOTIDE SEQUENCE [LARGE SCALE GENOMIC DNA]</scope>
    <source>
        <strain evidence="2 3">DSM 21331</strain>
    </source>
</reference>
<proteinExistence type="predicted"/>
<keyword evidence="3" id="KW-1185">Reference proteome</keyword>
<feature type="chain" id="PRO_5045807486" evidence="1">
    <location>
        <begin position="22"/>
        <end position="326"/>
    </location>
</feature>
<name>A0ABV2L086_9HYPH</name>
<dbReference type="SUPFAM" id="SSF53850">
    <property type="entry name" value="Periplasmic binding protein-like II"/>
    <property type="match status" value="1"/>
</dbReference>
<dbReference type="RefSeq" id="WP_238278006.1">
    <property type="nucleotide sequence ID" value="NZ_BPQL01000027.1"/>
</dbReference>
<evidence type="ECO:0000256" key="1">
    <source>
        <dbReference type="SAM" id="SignalP"/>
    </source>
</evidence>
<evidence type="ECO:0000313" key="2">
    <source>
        <dbReference type="EMBL" id="MET3691049.1"/>
    </source>
</evidence>
<sequence>MRRRTLVLGAALAALARPARAQVDPGTRLVLATATPGGSFPAFGQALAEAVREADPGLELTLRPSKGSQENLVLLRAGSVDLALVQGEYAYDALGARASAADRGAQNGSETGLSVVAPVSTSPGLFVVRADSPIRAVADLRGRRVALGTHASGLTVMGRSVLRGSGIDPDGAITPILLDRAGDGAAMVLDGRADALWGAGTGWPGFRVLADAPGGARFFGPAPEAIEPILALHPSLRRVSVPAGALRGQETPVETVGSWSFVLARAGIEAGAVARLVRAMDRGNAALARAYPAGGDAAPRNLVAAVPAAWLHPESAAYLRETGALR</sequence>
<comment type="caution">
    <text evidence="2">The sequence shown here is derived from an EMBL/GenBank/DDBJ whole genome shotgun (WGS) entry which is preliminary data.</text>
</comment>
<organism evidence="2 3">
    <name type="scientific">Methylobacterium goesingense</name>
    <dbReference type="NCBI Taxonomy" id="243690"/>
    <lineage>
        <taxon>Bacteria</taxon>
        <taxon>Pseudomonadati</taxon>
        <taxon>Pseudomonadota</taxon>
        <taxon>Alphaproteobacteria</taxon>
        <taxon>Hyphomicrobiales</taxon>
        <taxon>Methylobacteriaceae</taxon>
        <taxon>Methylobacterium</taxon>
    </lineage>
</organism>
<dbReference type="EMBL" id="JBEPMM010000001">
    <property type="protein sequence ID" value="MET3691049.1"/>
    <property type="molecule type" value="Genomic_DNA"/>
</dbReference>
<dbReference type="PANTHER" id="PTHR42941">
    <property type="entry name" value="SLL1037 PROTEIN"/>
    <property type="match status" value="1"/>
</dbReference>
<feature type="signal peptide" evidence="1">
    <location>
        <begin position="1"/>
        <end position="21"/>
    </location>
</feature>
<keyword evidence="1" id="KW-0732">Signal</keyword>